<evidence type="ECO:0000313" key="1">
    <source>
        <dbReference type="EMBL" id="MED6170275.1"/>
    </source>
</evidence>
<proteinExistence type="predicted"/>
<gene>
    <name evidence="1" type="ORF">PIB30_029276</name>
</gene>
<protein>
    <submittedName>
        <fullName evidence="1">Uncharacterized protein</fullName>
    </submittedName>
</protein>
<comment type="caution">
    <text evidence="1">The sequence shown here is derived from an EMBL/GenBank/DDBJ whole genome shotgun (WGS) entry which is preliminary data.</text>
</comment>
<sequence length="117" mass="13261">MEHRFGRKTTNTTAVIMSHLSPDLMISLEFDLGAGAESPNKIVVEKRPNLANSLPNIRANCRLLNNREDISTTTISTAQNLNLEKILMVNHFPRQIHHIGVIQGSCRFQTQTTMFFR</sequence>
<dbReference type="Proteomes" id="UP001341840">
    <property type="component" value="Unassembled WGS sequence"/>
</dbReference>
<keyword evidence="2" id="KW-1185">Reference proteome</keyword>
<reference evidence="1 2" key="1">
    <citation type="journal article" date="2023" name="Plants (Basel)">
        <title>Bridging the Gap: Combining Genomics and Transcriptomics Approaches to Understand Stylosanthes scabra, an Orphan Legume from the Brazilian Caatinga.</title>
        <authorList>
            <person name="Ferreira-Neto J.R.C."/>
            <person name="da Silva M.D."/>
            <person name="Binneck E."/>
            <person name="de Melo N.F."/>
            <person name="da Silva R.H."/>
            <person name="de Melo A.L.T.M."/>
            <person name="Pandolfi V."/>
            <person name="Bustamante F.O."/>
            <person name="Brasileiro-Vidal A.C."/>
            <person name="Benko-Iseppon A.M."/>
        </authorList>
    </citation>
    <scope>NUCLEOTIDE SEQUENCE [LARGE SCALE GENOMIC DNA]</scope>
    <source>
        <tissue evidence="1">Leaves</tissue>
    </source>
</reference>
<dbReference type="EMBL" id="JASCZI010151153">
    <property type="protein sequence ID" value="MED6170275.1"/>
    <property type="molecule type" value="Genomic_DNA"/>
</dbReference>
<accession>A0ABU6VC30</accession>
<name>A0ABU6VC30_9FABA</name>
<evidence type="ECO:0000313" key="2">
    <source>
        <dbReference type="Proteomes" id="UP001341840"/>
    </source>
</evidence>
<organism evidence="1 2">
    <name type="scientific">Stylosanthes scabra</name>
    <dbReference type="NCBI Taxonomy" id="79078"/>
    <lineage>
        <taxon>Eukaryota</taxon>
        <taxon>Viridiplantae</taxon>
        <taxon>Streptophyta</taxon>
        <taxon>Embryophyta</taxon>
        <taxon>Tracheophyta</taxon>
        <taxon>Spermatophyta</taxon>
        <taxon>Magnoliopsida</taxon>
        <taxon>eudicotyledons</taxon>
        <taxon>Gunneridae</taxon>
        <taxon>Pentapetalae</taxon>
        <taxon>rosids</taxon>
        <taxon>fabids</taxon>
        <taxon>Fabales</taxon>
        <taxon>Fabaceae</taxon>
        <taxon>Papilionoideae</taxon>
        <taxon>50 kb inversion clade</taxon>
        <taxon>dalbergioids sensu lato</taxon>
        <taxon>Dalbergieae</taxon>
        <taxon>Pterocarpus clade</taxon>
        <taxon>Stylosanthes</taxon>
    </lineage>
</organism>